<accession>A0A6B0TC91</accession>
<keyword evidence="1" id="KW-1133">Transmembrane helix</keyword>
<keyword evidence="1" id="KW-0472">Membrane</keyword>
<dbReference type="Proteomes" id="UP000466535">
    <property type="component" value="Unassembled WGS sequence"/>
</dbReference>
<feature type="transmembrane region" description="Helical" evidence="1">
    <location>
        <begin position="12"/>
        <end position="32"/>
    </location>
</feature>
<dbReference type="EMBL" id="WUUT01000006">
    <property type="protein sequence ID" value="MXR52851.1"/>
    <property type="molecule type" value="Genomic_DNA"/>
</dbReference>
<organism evidence="3 4">
    <name type="scientific">Halovenus carboxidivorans</name>
    <dbReference type="NCBI Taxonomy" id="2692199"/>
    <lineage>
        <taxon>Archaea</taxon>
        <taxon>Methanobacteriati</taxon>
        <taxon>Methanobacteriota</taxon>
        <taxon>Stenosarchaea group</taxon>
        <taxon>Halobacteria</taxon>
        <taxon>Halobacteriales</taxon>
        <taxon>Haloarculaceae</taxon>
        <taxon>Halovenus</taxon>
    </lineage>
</organism>
<feature type="transmembrane region" description="Helical" evidence="1">
    <location>
        <begin position="138"/>
        <end position="158"/>
    </location>
</feature>
<evidence type="ECO:0000259" key="2">
    <source>
        <dbReference type="Pfam" id="PF12158"/>
    </source>
</evidence>
<evidence type="ECO:0000313" key="4">
    <source>
        <dbReference type="Proteomes" id="UP000466535"/>
    </source>
</evidence>
<reference evidence="3 4" key="1">
    <citation type="submission" date="2019-12" db="EMBL/GenBank/DDBJ databases">
        <title>Isolation and characterization of three novel carbon monoxide-oxidizing members of Halobacteria from salione crusts and soils.</title>
        <authorList>
            <person name="Myers M.R."/>
            <person name="King G.M."/>
        </authorList>
    </citation>
    <scope>NUCLEOTIDE SEQUENCE [LARGE SCALE GENOMIC DNA]</scope>
    <source>
        <strain evidence="3 4">WSH3</strain>
    </source>
</reference>
<keyword evidence="1" id="KW-0812">Transmembrane</keyword>
<gene>
    <name evidence="3" type="ORF">GRX03_14705</name>
</gene>
<feature type="domain" description="DUF3592" evidence="2">
    <location>
        <begin position="47"/>
        <end position="132"/>
    </location>
</feature>
<evidence type="ECO:0000256" key="1">
    <source>
        <dbReference type="SAM" id="Phobius"/>
    </source>
</evidence>
<sequence>MDASVRGVPIRLTKVTVIVLLLSGGAVAYSGYDYVQQSEAIDNAVAVNATVTEADVERIDVRRGTDYAADVEFTYQYEGTNYTGDRIYPSRFSPNYGTESEAEAAIEPYETNETVTAYVDPSEPSEGFLEPRRTTAPLVFSGLGAVIFLFSTLNAVGARTPGQNTGIRPASEVEPTRYETLFGLARDRVCYLSTRLMMGGIGVFALALLGIFGVILATEEQNVTVSLTDPFAAVPLAGAVGILAFLIGLLLYLLWSFTEYRRLRERLPDPRPPSPFRRPTRLATILTTNDGLDAYGTRVKKTGFALVVLAFCLGVILNVLFF</sequence>
<dbReference type="InterPro" id="IPR021994">
    <property type="entry name" value="DUF3592"/>
</dbReference>
<keyword evidence="4" id="KW-1185">Reference proteome</keyword>
<dbReference type="AlphaFoldDB" id="A0A6B0TC91"/>
<dbReference type="OrthoDB" id="186649at2157"/>
<protein>
    <submittedName>
        <fullName evidence="3">DUF3592 domain-containing protein</fullName>
    </submittedName>
</protein>
<proteinExistence type="predicted"/>
<feature type="transmembrane region" description="Helical" evidence="1">
    <location>
        <begin position="303"/>
        <end position="321"/>
    </location>
</feature>
<evidence type="ECO:0000313" key="3">
    <source>
        <dbReference type="EMBL" id="MXR52851.1"/>
    </source>
</evidence>
<dbReference type="RefSeq" id="WP_159764983.1">
    <property type="nucleotide sequence ID" value="NZ_WUUT01000006.1"/>
</dbReference>
<feature type="transmembrane region" description="Helical" evidence="1">
    <location>
        <begin position="196"/>
        <end position="216"/>
    </location>
</feature>
<feature type="transmembrane region" description="Helical" evidence="1">
    <location>
        <begin position="236"/>
        <end position="257"/>
    </location>
</feature>
<comment type="caution">
    <text evidence="3">The sequence shown here is derived from an EMBL/GenBank/DDBJ whole genome shotgun (WGS) entry which is preliminary data.</text>
</comment>
<dbReference type="Pfam" id="PF12158">
    <property type="entry name" value="DUF3592"/>
    <property type="match status" value="1"/>
</dbReference>
<name>A0A6B0TC91_9EURY</name>